<dbReference type="PRINTS" id="PR00080">
    <property type="entry name" value="SDRFAMILY"/>
</dbReference>
<dbReference type="SUPFAM" id="SSF51735">
    <property type="entry name" value="NAD(P)-binding Rossmann-fold domains"/>
    <property type="match status" value="1"/>
</dbReference>
<feature type="transmembrane region" description="Helical" evidence="4">
    <location>
        <begin position="6"/>
        <end position="25"/>
    </location>
</feature>
<dbReference type="AlphaFoldDB" id="A0AA36CUS6"/>
<dbReference type="InterPro" id="IPR036291">
    <property type="entry name" value="NAD(P)-bd_dom_sf"/>
</dbReference>
<comment type="caution">
    <text evidence="5">The sequence shown here is derived from an EMBL/GenBank/DDBJ whole genome shotgun (WGS) entry which is preliminary data.</text>
</comment>
<gene>
    <name evidence="5" type="ORF">MSPICULIGERA_LOCUS12927</name>
</gene>
<dbReference type="PRINTS" id="PR00081">
    <property type="entry name" value="GDHRDH"/>
</dbReference>
<keyword evidence="6" id="KW-1185">Reference proteome</keyword>
<sequence length="284" mass="31705">MAREGFVRRICLAVSFLVIYIWTFVTKDLPRFFYIRKKDITGEVLVITGGALGISKNIAQKLALEHGAKVVILDVNEEAGNATTKEIVANGGIAKFFKCDISSVEQLQKVRQGIEVDLELGHVDILICNAAILKFGKLDALSFDDYRKNSDVNILGHIFCVKVFLPMMLARNKGHIVSMGSICSHFGENLGTAYCSAKFACRGFMEALRMELMDDGRSDIETTSIYPYFVRTGFIQELGEPFSTFWNVLSVERVATETIDAILKRRMSHFIPGGLWWLCVVAKG</sequence>
<dbReference type="InterPro" id="IPR002347">
    <property type="entry name" value="SDR_fam"/>
</dbReference>
<dbReference type="GO" id="GO:0016616">
    <property type="term" value="F:oxidoreductase activity, acting on the CH-OH group of donors, NAD or NADP as acceptor"/>
    <property type="evidence" value="ECO:0007669"/>
    <property type="project" value="TreeGrafter"/>
</dbReference>
<dbReference type="Pfam" id="PF00106">
    <property type="entry name" value="adh_short"/>
    <property type="match status" value="1"/>
</dbReference>
<dbReference type="PANTHER" id="PTHR24322">
    <property type="entry name" value="PKSB"/>
    <property type="match status" value="1"/>
</dbReference>
<dbReference type="Gene3D" id="3.40.50.720">
    <property type="entry name" value="NAD(P)-binding Rossmann-like Domain"/>
    <property type="match status" value="1"/>
</dbReference>
<keyword evidence="4" id="KW-0812">Transmembrane</keyword>
<feature type="non-terminal residue" evidence="5">
    <location>
        <position position="284"/>
    </location>
</feature>
<evidence type="ECO:0000256" key="1">
    <source>
        <dbReference type="ARBA" id="ARBA00006484"/>
    </source>
</evidence>
<evidence type="ECO:0000313" key="6">
    <source>
        <dbReference type="Proteomes" id="UP001177023"/>
    </source>
</evidence>
<accession>A0AA36CUS6</accession>
<evidence type="ECO:0000313" key="5">
    <source>
        <dbReference type="EMBL" id="CAJ0574595.1"/>
    </source>
</evidence>
<comment type="similarity">
    <text evidence="1 3">Belongs to the short-chain dehydrogenases/reductases (SDR) family.</text>
</comment>
<name>A0AA36CUS6_9BILA</name>
<dbReference type="PANTHER" id="PTHR24322:SF736">
    <property type="entry name" value="RETINOL DEHYDROGENASE 10"/>
    <property type="match status" value="1"/>
</dbReference>
<proteinExistence type="inferred from homology"/>
<organism evidence="5 6">
    <name type="scientific">Mesorhabditis spiculigera</name>
    <dbReference type="NCBI Taxonomy" id="96644"/>
    <lineage>
        <taxon>Eukaryota</taxon>
        <taxon>Metazoa</taxon>
        <taxon>Ecdysozoa</taxon>
        <taxon>Nematoda</taxon>
        <taxon>Chromadorea</taxon>
        <taxon>Rhabditida</taxon>
        <taxon>Rhabditina</taxon>
        <taxon>Rhabditomorpha</taxon>
        <taxon>Rhabditoidea</taxon>
        <taxon>Rhabditidae</taxon>
        <taxon>Mesorhabditinae</taxon>
        <taxon>Mesorhabditis</taxon>
    </lineage>
</organism>
<dbReference type="EMBL" id="CATQJA010002631">
    <property type="protein sequence ID" value="CAJ0574595.1"/>
    <property type="molecule type" value="Genomic_DNA"/>
</dbReference>
<keyword evidence="4" id="KW-1133">Transmembrane helix</keyword>
<evidence type="ECO:0000256" key="2">
    <source>
        <dbReference type="ARBA" id="ARBA00023002"/>
    </source>
</evidence>
<evidence type="ECO:0000256" key="4">
    <source>
        <dbReference type="SAM" id="Phobius"/>
    </source>
</evidence>
<keyword evidence="2" id="KW-0560">Oxidoreductase</keyword>
<keyword evidence="4" id="KW-0472">Membrane</keyword>
<evidence type="ECO:0000256" key="3">
    <source>
        <dbReference type="RuleBase" id="RU000363"/>
    </source>
</evidence>
<dbReference type="Proteomes" id="UP001177023">
    <property type="component" value="Unassembled WGS sequence"/>
</dbReference>
<protein>
    <submittedName>
        <fullName evidence="5">Uncharacterized protein</fullName>
    </submittedName>
</protein>
<reference evidence="5" key="1">
    <citation type="submission" date="2023-06" db="EMBL/GenBank/DDBJ databases">
        <authorList>
            <person name="Delattre M."/>
        </authorList>
    </citation>
    <scope>NUCLEOTIDE SEQUENCE</scope>
    <source>
        <strain evidence="5">AF72</strain>
    </source>
</reference>
<dbReference type="GO" id="GO:0005811">
    <property type="term" value="C:lipid droplet"/>
    <property type="evidence" value="ECO:0007669"/>
    <property type="project" value="TreeGrafter"/>
</dbReference>